<dbReference type="OrthoDB" id="1055148at2759"/>
<evidence type="ECO:0000313" key="1">
    <source>
        <dbReference type="EMBL" id="PQQ14630.1"/>
    </source>
</evidence>
<accession>A0A314Z7G1</accession>
<name>A0A314Z7G1_PRUYE</name>
<dbReference type="AlphaFoldDB" id="A0A314Z7G1"/>
<comment type="caution">
    <text evidence="1">The sequence shown here is derived from an EMBL/GenBank/DDBJ whole genome shotgun (WGS) entry which is preliminary data.</text>
</comment>
<gene>
    <name evidence="1" type="ORF">Pyn_32569</name>
</gene>
<sequence>MTMVAGKRYCGNGDDLSMDKEEAGHFRQIMKEVFAHSRAANPADYKGGFTRSD</sequence>
<evidence type="ECO:0000313" key="2">
    <source>
        <dbReference type="Proteomes" id="UP000250321"/>
    </source>
</evidence>
<reference evidence="1 2" key="1">
    <citation type="submission" date="2018-02" db="EMBL/GenBank/DDBJ databases">
        <title>Draft genome of wild Prunus yedoensis var. nudiflora.</title>
        <authorList>
            <person name="Baek S."/>
            <person name="Kim J.-H."/>
            <person name="Choi K."/>
            <person name="Kim G.-B."/>
            <person name="Cho A."/>
            <person name="Jang H."/>
            <person name="Shin C.-H."/>
            <person name="Yu H.-J."/>
            <person name="Mun J.-H."/>
        </authorList>
    </citation>
    <scope>NUCLEOTIDE SEQUENCE [LARGE SCALE GENOMIC DNA]</scope>
    <source>
        <strain evidence="2">cv. Jeju island</strain>
        <tissue evidence="1">Leaf</tissue>
    </source>
</reference>
<dbReference type="EMBL" id="PJQY01000253">
    <property type="protein sequence ID" value="PQQ14630.1"/>
    <property type="molecule type" value="Genomic_DNA"/>
</dbReference>
<organism evidence="1 2">
    <name type="scientific">Prunus yedoensis var. nudiflora</name>
    <dbReference type="NCBI Taxonomy" id="2094558"/>
    <lineage>
        <taxon>Eukaryota</taxon>
        <taxon>Viridiplantae</taxon>
        <taxon>Streptophyta</taxon>
        <taxon>Embryophyta</taxon>
        <taxon>Tracheophyta</taxon>
        <taxon>Spermatophyta</taxon>
        <taxon>Magnoliopsida</taxon>
        <taxon>eudicotyledons</taxon>
        <taxon>Gunneridae</taxon>
        <taxon>Pentapetalae</taxon>
        <taxon>rosids</taxon>
        <taxon>fabids</taxon>
        <taxon>Rosales</taxon>
        <taxon>Rosaceae</taxon>
        <taxon>Amygdaloideae</taxon>
        <taxon>Amygdaleae</taxon>
        <taxon>Prunus</taxon>
    </lineage>
</organism>
<proteinExistence type="predicted"/>
<dbReference type="Proteomes" id="UP000250321">
    <property type="component" value="Unassembled WGS sequence"/>
</dbReference>
<keyword evidence="2" id="KW-1185">Reference proteome</keyword>
<dbReference type="STRING" id="2094558.A0A314Z7G1"/>
<protein>
    <submittedName>
        <fullName evidence="1">Cytochrome P450 81E8</fullName>
    </submittedName>
</protein>